<organism evidence="3 4">
    <name type="scientific">Botryobasidium botryosum (strain FD-172 SS1)</name>
    <dbReference type="NCBI Taxonomy" id="930990"/>
    <lineage>
        <taxon>Eukaryota</taxon>
        <taxon>Fungi</taxon>
        <taxon>Dikarya</taxon>
        <taxon>Basidiomycota</taxon>
        <taxon>Agaricomycotina</taxon>
        <taxon>Agaricomycetes</taxon>
        <taxon>Cantharellales</taxon>
        <taxon>Botryobasidiaceae</taxon>
        <taxon>Botryobasidium</taxon>
    </lineage>
</organism>
<dbReference type="STRING" id="930990.A0A067M952"/>
<gene>
    <name evidence="3" type="ORF">BOTBODRAFT_166064</name>
</gene>
<keyword evidence="4" id="KW-1185">Reference proteome</keyword>
<dbReference type="InParanoid" id="A0A067M952"/>
<dbReference type="InterPro" id="IPR021139">
    <property type="entry name" value="NYN"/>
</dbReference>
<dbReference type="OrthoDB" id="549353at2759"/>
<evidence type="ECO:0000256" key="1">
    <source>
        <dbReference type="SAM" id="MobiDB-lite"/>
    </source>
</evidence>
<name>A0A067M952_BOTB1</name>
<dbReference type="PANTHER" id="PTHR14379:SF3">
    <property type="entry name" value="MEIOSIS REGULATOR AND MRNA STABILITY FACTOR 1"/>
    <property type="match status" value="1"/>
</dbReference>
<proteinExistence type="predicted"/>
<dbReference type="GO" id="GO:0004540">
    <property type="term" value="F:RNA nuclease activity"/>
    <property type="evidence" value="ECO:0007669"/>
    <property type="project" value="InterPro"/>
</dbReference>
<dbReference type="GO" id="GO:0005777">
    <property type="term" value="C:peroxisome"/>
    <property type="evidence" value="ECO:0007669"/>
    <property type="project" value="InterPro"/>
</dbReference>
<dbReference type="GO" id="GO:1905762">
    <property type="term" value="F:CCR4-NOT complex binding"/>
    <property type="evidence" value="ECO:0007669"/>
    <property type="project" value="TreeGrafter"/>
</dbReference>
<evidence type="ECO:0000259" key="2">
    <source>
        <dbReference type="Pfam" id="PF01936"/>
    </source>
</evidence>
<dbReference type="Proteomes" id="UP000027195">
    <property type="component" value="Unassembled WGS sequence"/>
</dbReference>
<dbReference type="PANTHER" id="PTHR14379">
    <property type="entry name" value="LIMKAIN B LKAP"/>
    <property type="match status" value="1"/>
</dbReference>
<protein>
    <recommendedName>
        <fullName evidence="2">NYN domain-containing protein</fullName>
    </recommendedName>
</protein>
<dbReference type="AlphaFoldDB" id="A0A067M952"/>
<evidence type="ECO:0000313" key="4">
    <source>
        <dbReference type="Proteomes" id="UP000027195"/>
    </source>
</evidence>
<dbReference type="CDD" id="cd10910">
    <property type="entry name" value="PIN_limkain_b1_N_like"/>
    <property type="match status" value="1"/>
</dbReference>
<evidence type="ECO:0000313" key="3">
    <source>
        <dbReference type="EMBL" id="KDQ08357.1"/>
    </source>
</evidence>
<dbReference type="InterPro" id="IPR024768">
    <property type="entry name" value="Marf1"/>
</dbReference>
<dbReference type="Pfam" id="PF01936">
    <property type="entry name" value="NYN"/>
    <property type="match status" value="1"/>
</dbReference>
<dbReference type="Gene3D" id="3.40.50.1010">
    <property type="entry name" value="5'-nuclease"/>
    <property type="match status" value="1"/>
</dbReference>
<feature type="compositionally biased region" description="Low complexity" evidence="1">
    <location>
        <begin position="1"/>
        <end position="18"/>
    </location>
</feature>
<feature type="region of interest" description="Disordered" evidence="1">
    <location>
        <begin position="1"/>
        <end position="27"/>
    </location>
</feature>
<feature type="region of interest" description="Disordered" evidence="1">
    <location>
        <begin position="183"/>
        <end position="211"/>
    </location>
</feature>
<reference evidence="4" key="1">
    <citation type="journal article" date="2014" name="Proc. Natl. Acad. Sci. U.S.A.">
        <title>Extensive sampling of basidiomycete genomes demonstrates inadequacy of the white-rot/brown-rot paradigm for wood decay fungi.</title>
        <authorList>
            <person name="Riley R."/>
            <person name="Salamov A.A."/>
            <person name="Brown D.W."/>
            <person name="Nagy L.G."/>
            <person name="Floudas D."/>
            <person name="Held B.W."/>
            <person name="Levasseur A."/>
            <person name="Lombard V."/>
            <person name="Morin E."/>
            <person name="Otillar R."/>
            <person name="Lindquist E.A."/>
            <person name="Sun H."/>
            <person name="LaButti K.M."/>
            <person name="Schmutz J."/>
            <person name="Jabbour D."/>
            <person name="Luo H."/>
            <person name="Baker S.E."/>
            <person name="Pisabarro A.G."/>
            <person name="Walton J.D."/>
            <person name="Blanchette R.A."/>
            <person name="Henrissat B."/>
            <person name="Martin F."/>
            <person name="Cullen D."/>
            <person name="Hibbett D.S."/>
            <person name="Grigoriev I.V."/>
        </authorList>
    </citation>
    <scope>NUCLEOTIDE SEQUENCE [LARGE SCALE GENOMIC DNA]</scope>
    <source>
        <strain evidence="4">FD-172 SS1</strain>
    </source>
</reference>
<accession>A0A067M952</accession>
<dbReference type="HOGENOM" id="CLU_019899_1_0_1"/>
<dbReference type="GO" id="GO:0010468">
    <property type="term" value="P:regulation of gene expression"/>
    <property type="evidence" value="ECO:0007669"/>
    <property type="project" value="InterPro"/>
</dbReference>
<dbReference type="EMBL" id="KL198092">
    <property type="protein sequence ID" value="KDQ08357.1"/>
    <property type="molecule type" value="Genomic_DNA"/>
</dbReference>
<feature type="domain" description="NYN" evidence="2">
    <location>
        <begin position="29"/>
        <end position="168"/>
    </location>
</feature>
<feature type="region of interest" description="Disordered" evidence="1">
    <location>
        <begin position="239"/>
        <end position="264"/>
    </location>
</feature>
<sequence length="390" mass="42898">MSMHYGDQSDQGSSFGQSPRDTPRPPVERVGIFWDFENCPPPSNTPGYIVADSVRRMAHRFGSVTLFKAYLELSENTSPKTLTLRSELQSSGVSLTDCPHNGRKDVADKMLMIDMMAWCLDNATPATVVLISGDRDFVYAISVIRQRRYNVVLVVPPQGAHITLKSQANLVLEWRYDVLDMREGSGSGDSPPGRYADIPTTPATSKFGGRRKSVSAAPATYPAGFNTLASSLYPLADILTPRTPTSPSPGVRSPGPQSPRDRLLDPIPLILPPTRRAPSSDFAPESISAIAPYSRNSSYRSSDAPQFDILIEVLEKLRLQGNFKPLRSTIGSELMLRDPLLYENSGVASFGQYVSLASEKGIVQLGSNGVHGSEWIRLLRGWDERTYYED</sequence>